<organism evidence="1 2">
    <name type="scientific">Rhizobium hainanense</name>
    <dbReference type="NCBI Taxonomy" id="52131"/>
    <lineage>
        <taxon>Bacteria</taxon>
        <taxon>Pseudomonadati</taxon>
        <taxon>Pseudomonadota</taxon>
        <taxon>Alphaproteobacteria</taxon>
        <taxon>Hyphomicrobiales</taxon>
        <taxon>Rhizobiaceae</taxon>
        <taxon>Rhizobium/Agrobacterium group</taxon>
        <taxon>Rhizobium</taxon>
    </lineage>
</organism>
<accession>A0A1C3UM70</accession>
<proteinExistence type="predicted"/>
<dbReference type="STRING" id="52131.GA0061100_102642"/>
<evidence type="ECO:0000313" key="2">
    <source>
        <dbReference type="Proteomes" id="UP000186228"/>
    </source>
</evidence>
<gene>
    <name evidence="1" type="ORF">GA0061100_102642</name>
</gene>
<protein>
    <submittedName>
        <fullName evidence="1">Uncharacterized protein</fullName>
    </submittedName>
</protein>
<dbReference type="RefSeq" id="WP_143525402.1">
    <property type="nucleotide sequence ID" value="NZ_FMAC01000002.1"/>
</dbReference>
<name>A0A1C3UM70_9HYPH</name>
<dbReference type="Proteomes" id="UP000186228">
    <property type="component" value="Unassembled WGS sequence"/>
</dbReference>
<reference evidence="2" key="1">
    <citation type="submission" date="2016-08" db="EMBL/GenBank/DDBJ databases">
        <authorList>
            <person name="Varghese N."/>
            <person name="Submissions Spin"/>
        </authorList>
    </citation>
    <scope>NUCLEOTIDE SEQUENCE [LARGE SCALE GENOMIC DNA]</scope>
    <source>
        <strain evidence="2">CCBAU 57015</strain>
    </source>
</reference>
<dbReference type="AlphaFoldDB" id="A0A1C3UM70"/>
<evidence type="ECO:0000313" key="1">
    <source>
        <dbReference type="EMBL" id="SCB16596.1"/>
    </source>
</evidence>
<sequence>MTEEQLDLLSWKPPAEIVPFPLHRSHGATAGAAKAIIDLDKPARTGRLNSIRVQTRKQMELIFGKERAEKIADDLISRIKTQIRYREIDRGVRRPDQA</sequence>
<keyword evidence="2" id="KW-1185">Reference proteome</keyword>
<dbReference type="EMBL" id="FMAC01000002">
    <property type="protein sequence ID" value="SCB16596.1"/>
    <property type="molecule type" value="Genomic_DNA"/>
</dbReference>
<dbReference type="OrthoDB" id="8090008at2"/>